<evidence type="ECO:0000259" key="5">
    <source>
        <dbReference type="PROSITE" id="PS50931"/>
    </source>
</evidence>
<protein>
    <submittedName>
        <fullName evidence="6">LysR family transcriptional regulator</fullName>
    </submittedName>
</protein>
<evidence type="ECO:0000313" key="6">
    <source>
        <dbReference type="EMBL" id="AHD03488.1"/>
    </source>
</evidence>
<keyword evidence="6" id="KW-0614">Plasmid</keyword>
<dbReference type="KEGG" id="lmd:METH_21925"/>
<dbReference type="Proteomes" id="UP000018780">
    <property type="component" value="Plasmid unnamed"/>
</dbReference>
<dbReference type="PRINTS" id="PR00039">
    <property type="entry name" value="HTHLYSR"/>
</dbReference>
<keyword evidence="3" id="KW-0238">DNA-binding</keyword>
<dbReference type="HOGENOM" id="CLU_039613_37_0_5"/>
<geneLocation type="plasmid" evidence="7">
    <name>1</name>
</geneLocation>
<dbReference type="PANTHER" id="PTHR30537:SF74">
    <property type="entry name" value="HTH-TYPE TRANSCRIPTIONAL REGULATOR TRPI"/>
    <property type="match status" value="1"/>
</dbReference>
<keyword evidence="7" id="KW-1185">Reference proteome</keyword>
<dbReference type="SUPFAM" id="SSF46785">
    <property type="entry name" value="Winged helix' DNA-binding domain"/>
    <property type="match status" value="1"/>
</dbReference>
<dbReference type="FunFam" id="1.10.10.10:FF:000001">
    <property type="entry name" value="LysR family transcriptional regulator"/>
    <property type="match status" value="1"/>
</dbReference>
<dbReference type="InterPro" id="IPR036390">
    <property type="entry name" value="WH_DNA-bd_sf"/>
</dbReference>
<dbReference type="Pfam" id="PF00126">
    <property type="entry name" value="HTH_1"/>
    <property type="match status" value="1"/>
</dbReference>
<evidence type="ECO:0000256" key="2">
    <source>
        <dbReference type="ARBA" id="ARBA00023015"/>
    </source>
</evidence>
<evidence type="ECO:0000256" key="3">
    <source>
        <dbReference type="ARBA" id="ARBA00023125"/>
    </source>
</evidence>
<dbReference type="Pfam" id="PF03466">
    <property type="entry name" value="LysR_substrate"/>
    <property type="match status" value="1"/>
</dbReference>
<dbReference type="GO" id="GO:0043565">
    <property type="term" value="F:sequence-specific DNA binding"/>
    <property type="evidence" value="ECO:0007669"/>
    <property type="project" value="TreeGrafter"/>
</dbReference>
<name>V9VZY0_9RHOB</name>
<reference evidence="6 7" key="1">
    <citation type="submission" date="2013-09" db="EMBL/GenBank/DDBJ databases">
        <authorList>
            <consortium name="DOE Joint Genome Institute"/>
            <person name="Klenk H.-P."/>
            <person name="Huntemann M."/>
            <person name="Han J."/>
            <person name="Chen A."/>
            <person name="Kyrpides N."/>
            <person name="Mavromatis K."/>
            <person name="Markowitz V."/>
            <person name="Palaniappan K."/>
            <person name="Ivanova N."/>
            <person name="Schaumberg A."/>
            <person name="Pati A."/>
            <person name="Liolios K."/>
            <person name="Nordberg H.P."/>
            <person name="Cantor M.N."/>
            <person name="Hua S.X."/>
            <person name="Woyke T."/>
        </authorList>
    </citation>
    <scope>NUCLEOTIDE SEQUENCE [LARGE SCALE GENOMIC DNA]</scope>
    <source>
        <strain evidence="6 7">DSM 14336</strain>
        <plasmid evidence="7">1</plasmid>
    </source>
</reference>
<dbReference type="PANTHER" id="PTHR30537">
    <property type="entry name" value="HTH-TYPE TRANSCRIPTIONAL REGULATOR"/>
    <property type="match status" value="1"/>
</dbReference>
<feature type="domain" description="HTH lysR-type" evidence="5">
    <location>
        <begin position="17"/>
        <end position="72"/>
    </location>
</feature>
<dbReference type="InterPro" id="IPR005119">
    <property type="entry name" value="LysR_subst-bd"/>
</dbReference>
<keyword evidence="4" id="KW-0804">Transcription</keyword>
<comment type="similarity">
    <text evidence="1">Belongs to the LysR transcriptional regulatory family.</text>
</comment>
<organism evidence="6 7">
    <name type="scientific">Leisingera methylohalidivorans DSM 14336</name>
    <dbReference type="NCBI Taxonomy" id="999552"/>
    <lineage>
        <taxon>Bacteria</taxon>
        <taxon>Pseudomonadati</taxon>
        <taxon>Pseudomonadota</taxon>
        <taxon>Alphaproteobacteria</taxon>
        <taxon>Rhodobacterales</taxon>
        <taxon>Roseobacteraceae</taxon>
        <taxon>Leisingera</taxon>
    </lineage>
</organism>
<dbReference type="Gene3D" id="3.40.190.10">
    <property type="entry name" value="Periplasmic binding protein-like II"/>
    <property type="match status" value="2"/>
</dbReference>
<evidence type="ECO:0000256" key="4">
    <source>
        <dbReference type="ARBA" id="ARBA00023163"/>
    </source>
</evidence>
<dbReference type="Gene3D" id="1.10.10.10">
    <property type="entry name" value="Winged helix-like DNA-binding domain superfamily/Winged helix DNA-binding domain"/>
    <property type="match status" value="1"/>
</dbReference>
<dbReference type="SUPFAM" id="SSF53850">
    <property type="entry name" value="Periplasmic binding protein-like II"/>
    <property type="match status" value="1"/>
</dbReference>
<dbReference type="EMBL" id="CP006774">
    <property type="protein sequence ID" value="AHD03488.1"/>
    <property type="molecule type" value="Genomic_DNA"/>
</dbReference>
<gene>
    <name evidence="6" type="ORF">METH_21925</name>
</gene>
<evidence type="ECO:0000256" key="1">
    <source>
        <dbReference type="ARBA" id="ARBA00009437"/>
    </source>
</evidence>
<keyword evidence="2" id="KW-0805">Transcription regulation</keyword>
<dbReference type="PROSITE" id="PS50931">
    <property type="entry name" value="HTH_LYSR"/>
    <property type="match status" value="1"/>
</dbReference>
<accession>V9VZY0</accession>
<sequence>MAPKPPADRSMKNLPHLTFLRSFEAAARYLSFTSAADELNCTQSAVSNHVRSLEEFIGRPLFVRHPRSLSLTDVGEAYLPSVRHALQEIDSATQLLISQSHKREVVISCPVSLAEKWLIDVIEDFTKAHPDIDLTIHSTIWVDVETNVSDIAITINHVDDVMGPAVKLWDEKLALVCSPEFRVAGEPLSRPEQLAEAKLIHILGRPVYWEKIAKHYGLSGIELKGGLQTNSSNMGLEFAVNALGCVVLPKSLVRSHVEAGRLMEPFDFDLDCPWTYFATFKDKAATPSVKHFKTWLLKAAAEMEL</sequence>
<evidence type="ECO:0000313" key="7">
    <source>
        <dbReference type="Proteomes" id="UP000018780"/>
    </source>
</evidence>
<dbReference type="PATRIC" id="fig|999552.6.peg.4334"/>
<dbReference type="InterPro" id="IPR058163">
    <property type="entry name" value="LysR-type_TF_proteobact-type"/>
</dbReference>
<proteinExistence type="inferred from homology"/>
<dbReference type="InterPro" id="IPR036388">
    <property type="entry name" value="WH-like_DNA-bd_sf"/>
</dbReference>
<dbReference type="GO" id="GO:0006351">
    <property type="term" value="P:DNA-templated transcription"/>
    <property type="evidence" value="ECO:0007669"/>
    <property type="project" value="TreeGrafter"/>
</dbReference>
<dbReference type="GO" id="GO:0003700">
    <property type="term" value="F:DNA-binding transcription factor activity"/>
    <property type="evidence" value="ECO:0007669"/>
    <property type="project" value="InterPro"/>
</dbReference>
<dbReference type="AlphaFoldDB" id="V9VZY0"/>
<dbReference type="InterPro" id="IPR000847">
    <property type="entry name" value="LysR_HTH_N"/>
</dbReference>